<keyword evidence="5" id="KW-0479">Metal-binding</keyword>
<gene>
    <name evidence="9" type="ORF">GN958_ATG03677</name>
</gene>
<dbReference type="GO" id="GO:0004519">
    <property type="term" value="F:endonuclease activity"/>
    <property type="evidence" value="ECO:0007669"/>
    <property type="project" value="UniProtKB-KW"/>
</dbReference>
<evidence type="ECO:0000313" key="9">
    <source>
        <dbReference type="EMBL" id="KAF4147127.1"/>
    </source>
</evidence>
<dbReference type="InterPro" id="IPR045249">
    <property type="entry name" value="HARBI1-like"/>
</dbReference>
<keyword evidence="4" id="KW-0540">Nuclease</keyword>
<comment type="cofactor">
    <cofactor evidence="1">
        <name>a divalent metal cation</name>
        <dbReference type="ChEBI" id="CHEBI:60240"/>
    </cofactor>
</comment>
<protein>
    <submittedName>
        <fullName evidence="9">DDE superfamily endonuclease</fullName>
    </submittedName>
</protein>
<evidence type="ECO:0000256" key="4">
    <source>
        <dbReference type="ARBA" id="ARBA00022722"/>
    </source>
</evidence>
<dbReference type="PANTHER" id="PTHR22930:SF85">
    <property type="entry name" value="GH03217P-RELATED"/>
    <property type="match status" value="1"/>
</dbReference>
<dbReference type="EMBL" id="JAACNO010000513">
    <property type="protein sequence ID" value="KAF4147127.1"/>
    <property type="molecule type" value="Genomic_DNA"/>
</dbReference>
<keyword evidence="7" id="KW-0539">Nucleus</keyword>
<keyword evidence="9" id="KW-0255">Endonuclease</keyword>
<evidence type="ECO:0000256" key="2">
    <source>
        <dbReference type="ARBA" id="ARBA00004123"/>
    </source>
</evidence>
<dbReference type="AlphaFoldDB" id="A0A8S9V4T2"/>
<accession>A0A8S9V4T2</accession>
<dbReference type="Proteomes" id="UP000704712">
    <property type="component" value="Unassembled WGS sequence"/>
</dbReference>
<organism evidence="9 10">
    <name type="scientific">Phytophthora infestans</name>
    <name type="common">Potato late blight agent</name>
    <name type="synonym">Botrytis infestans</name>
    <dbReference type="NCBI Taxonomy" id="4787"/>
    <lineage>
        <taxon>Eukaryota</taxon>
        <taxon>Sar</taxon>
        <taxon>Stramenopiles</taxon>
        <taxon>Oomycota</taxon>
        <taxon>Peronosporomycetes</taxon>
        <taxon>Peronosporales</taxon>
        <taxon>Peronosporaceae</taxon>
        <taxon>Phytophthora</taxon>
    </lineage>
</organism>
<dbReference type="GO" id="GO:0016787">
    <property type="term" value="F:hydrolase activity"/>
    <property type="evidence" value="ECO:0007669"/>
    <property type="project" value="UniProtKB-KW"/>
</dbReference>
<evidence type="ECO:0000256" key="7">
    <source>
        <dbReference type="ARBA" id="ARBA00023242"/>
    </source>
</evidence>
<evidence type="ECO:0000256" key="3">
    <source>
        <dbReference type="ARBA" id="ARBA00006958"/>
    </source>
</evidence>
<comment type="caution">
    <text evidence="9">The sequence shown here is derived from an EMBL/GenBank/DDBJ whole genome shotgun (WGS) entry which is preliminary data.</text>
</comment>
<proteinExistence type="inferred from homology"/>
<comment type="similarity">
    <text evidence="3">Belongs to the HARBI1 family.</text>
</comment>
<sequence>MDSGECVADTVVAAVTSAAGAVAACADAAACTLPKPHENILTLTGLEFSAMLSDPRYDEWFRLNLRCGQDSFVRLSDVLRGELHEFELDRFVKDHSFEEKVACLHYFFGSQGGYRETTAAFVISKSWAIDVIGVLLRVLRRSLRKFVHFPRPPEHWTGIESAFKAKGGIPGVVGAIDGSLMEINRPDDFEGYYCRKMFPALNLQAVVSAQMRFMSVEARPGSWSDPKTWRASVLGKHSQRYLPAGAHFLGDAGYAICPAIMTPYLENDGAGLTRKQPRYNYLHSRTRMAVECAFGLWKGRFRTVNCCLNTKAVEKAVDIIAATMVLHNILLDIKDGTSFEEEEISDINIDEDYSASSTATDAAARFLREVGSRKRESLLDFTEAFE</sequence>
<dbReference type="GO" id="GO:0046872">
    <property type="term" value="F:metal ion binding"/>
    <property type="evidence" value="ECO:0007669"/>
    <property type="project" value="UniProtKB-KW"/>
</dbReference>
<evidence type="ECO:0000256" key="1">
    <source>
        <dbReference type="ARBA" id="ARBA00001968"/>
    </source>
</evidence>
<evidence type="ECO:0000256" key="5">
    <source>
        <dbReference type="ARBA" id="ARBA00022723"/>
    </source>
</evidence>
<evidence type="ECO:0000259" key="8">
    <source>
        <dbReference type="Pfam" id="PF13359"/>
    </source>
</evidence>
<reference evidence="9" key="1">
    <citation type="submission" date="2020-03" db="EMBL/GenBank/DDBJ databases">
        <title>Hybrid Assembly of Korean Phytophthora infestans isolates.</title>
        <authorList>
            <person name="Prokchorchik M."/>
            <person name="Lee Y."/>
            <person name="Seo J."/>
            <person name="Cho J.-H."/>
            <person name="Park Y.-E."/>
            <person name="Jang D.-C."/>
            <person name="Im J.-S."/>
            <person name="Choi J.-G."/>
            <person name="Park H.-J."/>
            <person name="Lee G.-B."/>
            <person name="Lee Y.-G."/>
            <person name="Hong S.-Y."/>
            <person name="Cho K."/>
            <person name="Sohn K.H."/>
        </authorList>
    </citation>
    <scope>NUCLEOTIDE SEQUENCE</scope>
    <source>
        <strain evidence="9">KR_2_A2</strain>
    </source>
</reference>
<dbReference type="InterPro" id="IPR027806">
    <property type="entry name" value="HARBI1_dom"/>
</dbReference>
<dbReference type="PANTHER" id="PTHR22930">
    <property type="match status" value="1"/>
</dbReference>
<keyword evidence="6" id="KW-0378">Hydrolase</keyword>
<evidence type="ECO:0000256" key="6">
    <source>
        <dbReference type="ARBA" id="ARBA00022801"/>
    </source>
</evidence>
<dbReference type="GO" id="GO:0005634">
    <property type="term" value="C:nucleus"/>
    <property type="evidence" value="ECO:0007669"/>
    <property type="project" value="UniProtKB-SubCell"/>
</dbReference>
<feature type="domain" description="DDE Tnp4" evidence="8">
    <location>
        <begin position="176"/>
        <end position="328"/>
    </location>
</feature>
<dbReference type="Pfam" id="PF13359">
    <property type="entry name" value="DDE_Tnp_4"/>
    <property type="match status" value="1"/>
</dbReference>
<evidence type="ECO:0000313" key="10">
    <source>
        <dbReference type="Proteomes" id="UP000704712"/>
    </source>
</evidence>
<name>A0A8S9V4T2_PHYIN</name>
<comment type="subcellular location">
    <subcellularLocation>
        <location evidence="2">Nucleus</location>
    </subcellularLocation>
</comment>